<dbReference type="Pfam" id="PF03466">
    <property type="entry name" value="LysR_substrate"/>
    <property type="match status" value="1"/>
</dbReference>
<evidence type="ECO:0000256" key="1">
    <source>
        <dbReference type="ARBA" id="ARBA00009437"/>
    </source>
</evidence>
<dbReference type="Gene3D" id="3.40.190.290">
    <property type="match status" value="1"/>
</dbReference>
<dbReference type="FunFam" id="1.10.10.10:FF:000001">
    <property type="entry name" value="LysR family transcriptional regulator"/>
    <property type="match status" value="1"/>
</dbReference>
<gene>
    <name evidence="6" type="ORF">ODI_00166</name>
    <name evidence="7" type="ORF">ODI_R3499</name>
</gene>
<dbReference type="AlphaFoldDB" id="A0A1C3JWP2"/>
<evidence type="ECO:0000313" key="8">
    <source>
        <dbReference type="Proteomes" id="UP000078558"/>
    </source>
</evidence>
<evidence type="ECO:0000313" key="6">
    <source>
        <dbReference type="EMBL" id="SBT23630.1"/>
    </source>
</evidence>
<dbReference type="InterPro" id="IPR036388">
    <property type="entry name" value="WH-like_DNA-bd_sf"/>
</dbReference>
<keyword evidence="2" id="KW-0805">Transcription regulation</keyword>
<dbReference type="KEGG" id="odi:ODI_R3499"/>
<evidence type="ECO:0000256" key="2">
    <source>
        <dbReference type="ARBA" id="ARBA00023015"/>
    </source>
</evidence>
<dbReference type="PANTHER" id="PTHR30126">
    <property type="entry name" value="HTH-TYPE TRANSCRIPTIONAL REGULATOR"/>
    <property type="match status" value="1"/>
</dbReference>
<evidence type="ECO:0000313" key="7">
    <source>
        <dbReference type="EMBL" id="SOE51520.1"/>
    </source>
</evidence>
<sequence>MTLKQLEAFYWAANCKSFAVAANRLNISVSSLSKRIAELETSIGSELFSRNARSATLTPLGEQLIPHAKDLLRNADQFMKRASNSRALSGRCRFGVGELTSLTWMPRLIEEIQRTHPKLSIEPFVGVGELIECRLVEGELDFAIIAGPSTRPFITSSLIGNTEFIWVASKKAVPNPATLPPQALADHTLIILPQSAGTVRMLDDWMAELNVSPGRNLNCNSWGAIAGLIRQGLGLGFLPSAWAQIMIERGDVHLLSAFPALRPLQYTIQWRRDDTRPLLQHMRELALRTIDFHAPSCLL</sequence>
<keyword evidence="8" id="KW-1185">Reference proteome</keyword>
<dbReference type="OrthoDB" id="8651113at2"/>
<reference evidence="6 8" key="1">
    <citation type="submission" date="2016-06" db="EMBL/GenBank/DDBJ databases">
        <authorList>
            <person name="Kjaerup R.B."/>
            <person name="Dalgaard T.S."/>
            <person name="Juul-Madsen H.R."/>
        </authorList>
    </citation>
    <scope>NUCLEOTIDE SEQUENCE [LARGE SCALE GENOMIC DNA]</scope>
    <source>
        <strain evidence="6">Orrdi1</strain>
    </source>
</reference>
<dbReference type="GO" id="GO:0003700">
    <property type="term" value="F:DNA-binding transcription factor activity"/>
    <property type="evidence" value="ECO:0007669"/>
    <property type="project" value="InterPro"/>
</dbReference>
<dbReference type="EMBL" id="FLRC01000001">
    <property type="protein sequence ID" value="SBT23630.1"/>
    <property type="molecule type" value="Genomic_DNA"/>
</dbReference>
<evidence type="ECO:0000256" key="3">
    <source>
        <dbReference type="ARBA" id="ARBA00023125"/>
    </source>
</evidence>
<dbReference type="SUPFAM" id="SSF46785">
    <property type="entry name" value="Winged helix' DNA-binding domain"/>
    <property type="match status" value="1"/>
</dbReference>
<evidence type="ECO:0000256" key="4">
    <source>
        <dbReference type="ARBA" id="ARBA00023163"/>
    </source>
</evidence>
<dbReference type="InterPro" id="IPR005119">
    <property type="entry name" value="LysR_subst-bd"/>
</dbReference>
<dbReference type="Gene3D" id="1.10.10.10">
    <property type="entry name" value="Winged helix-like DNA-binding domain superfamily/Winged helix DNA-binding domain"/>
    <property type="match status" value="1"/>
</dbReference>
<keyword evidence="4" id="KW-0804">Transcription</keyword>
<feature type="domain" description="HTH lysR-type" evidence="5">
    <location>
        <begin position="1"/>
        <end position="58"/>
    </location>
</feature>
<keyword evidence="3" id="KW-0238">DNA-binding</keyword>
<reference evidence="7 8" key="2">
    <citation type="submission" date="2017-08" db="EMBL/GenBank/DDBJ databases">
        <authorList>
            <person name="de Groot N.N."/>
        </authorList>
    </citation>
    <scope>NUCLEOTIDE SEQUENCE [LARGE SCALE GENOMIC DNA]</scope>
    <source>
        <strain evidence="7">Orrdi1</strain>
    </source>
</reference>
<dbReference type="PROSITE" id="PS50931">
    <property type="entry name" value="HTH_LYSR"/>
    <property type="match status" value="1"/>
</dbReference>
<dbReference type="InterPro" id="IPR036390">
    <property type="entry name" value="WH_DNA-bd_sf"/>
</dbReference>
<dbReference type="PANTHER" id="PTHR30126:SF94">
    <property type="entry name" value="LYSR FAMILY TRANSCRIPTIONAL REGULATOR"/>
    <property type="match status" value="1"/>
</dbReference>
<dbReference type="RefSeq" id="WP_067748830.1">
    <property type="nucleotide sequence ID" value="NZ_LT907988.1"/>
</dbReference>
<dbReference type="STRING" id="1851544.ODI_00166"/>
<dbReference type="Pfam" id="PF00126">
    <property type="entry name" value="HTH_1"/>
    <property type="match status" value="1"/>
</dbReference>
<dbReference type="CDD" id="cd05466">
    <property type="entry name" value="PBP2_LTTR_substrate"/>
    <property type="match status" value="1"/>
</dbReference>
<dbReference type="EMBL" id="LT907988">
    <property type="protein sequence ID" value="SOE51520.1"/>
    <property type="molecule type" value="Genomic_DNA"/>
</dbReference>
<comment type="similarity">
    <text evidence="1">Belongs to the LysR transcriptional regulatory family.</text>
</comment>
<protein>
    <submittedName>
        <fullName evidence="6">LysR family transcriptional regulator y2377 (Yersinia pestis KIM)</fullName>
    </submittedName>
</protein>
<accession>A0A1C3JWP2</accession>
<dbReference type="Proteomes" id="UP000078558">
    <property type="component" value="Chromosome I"/>
</dbReference>
<proteinExistence type="inferred from homology"/>
<dbReference type="InterPro" id="IPR000847">
    <property type="entry name" value="LysR_HTH_N"/>
</dbReference>
<evidence type="ECO:0000259" key="5">
    <source>
        <dbReference type="PROSITE" id="PS50931"/>
    </source>
</evidence>
<dbReference type="GO" id="GO:0000976">
    <property type="term" value="F:transcription cis-regulatory region binding"/>
    <property type="evidence" value="ECO:0007669"/>
    <property type="project" value="TreeGrafter"/>
</dbReference>
<dbReference type="SUPFAM" id="SSF53850">
    <property type="entry name" value="Periplasmic binding protein-like II"/>
    <property type="match status" value="1"/>
</dbReference>
<organism evidence="6 8">
    <name type="scientific">Orrella dioscoreae</name>
    <dbReference type="NCBI Taxonomy" id="1851544"/>
    <lineage>
        <taxon>Bacteria</taxon>
        <taxon>Pseudomonadati</taxon>
        <taxon>Pseudomonadota</taxon>
        <taxon>Betaproteobacteria</taxon>
        <taxon>Burkholderiales</taxon>
        <taxon>Alcaligenaceae</taxon>
        <taxon>Orrella</taxon>
    </lineage>
</organism>
<name>A0A1C3JWP2_9BURK</name>